<evidence type="ECO:0000313" key="4">
    <source>
        <dbReference type="Proteomes" id="UP000193922"/>
    </source>
</evidence>
<dbReference type="GO" id="GO:0000151">
    <property type="term" value="C:ubiquitin ligase complex"/>
    <property type="evidence" value="ECO:0007669"/>
    <property type="project" value="TreeGrafter"/>
</dbReference>
<dbReference type="PROSITE" id="PS51229">
    <property type="entry name" value="DCUN1"/>
    <property type="match status" value="1"/>
</dbReference>
<proteinExistence type="predicted"/>
<dbReference type="AlphaFoldDB" id="A0A1Y1WDF3"/>
<dbReference type="EMBL" id="MCFD01000004">
    <property type="protein sequence ID" value="ORX71415.1"/>
    <property type="molecule type" value="Genomic_DNA"/>
</dbReference>
<protein>
    <recommendedName>
        <fullName evidence="1">Defective in cullin neddylation protein</fullName>
    </recommendedName>
</protein>
<dbReference type="GO" id="GO:0032182">
    <property type="term" value="F:ubiquitin-like protein binding"/>
    <property type="evidence" value="ECO:0007669"/>
    <property type="project" value="TreeGrafter"/>
</dbReference>
<dbReference type="Proteomes" id="UP000193922">
    <property type="component" value="Unassembled WGS sequence"/>
</dbReference>
<name>A0A1Y1WDF3_9FUNG</name>
<dbReference type="PANTHER" id="PTHR12281">
    <property type="entry name" value="RP42 RELATED"/>
    <property type="match status" value="1"/>
</dbReference>
<evidence type="ECO:0000313" key="3">
    <source>
        <dbReference type="EMBL" id="ORX71415.1"/>
    </source>
</evidence>
<organism evidence="3 4">
    <name type="scientific">Linderina pennispora</name>
    <dbReference type="NCBI Taxonomy" id="61395"/>
    <lineage>
        <taxon>Eukaryota</taxon>
        <taxon>Fungi</taxon>
        <taxon>Fungi incertae sedis</taxon>
        <taxon>Zoopagomycota</taxon>
        <taxon>Kickxellomycotina</taxon>
        <taxon>Kickxellomycetes</taxon>
        <taxon>Kickxellales</taxon>
        <taxon>Kickxellaceae</taxon>
        <taxon>Linderina</taxon>
    </lineage>
</organism>
<dbReference type="GO" id="GO:0097602">
    <property type="term" value="F:cullin family protein binding"/>
    <property type="evidence" value="ECO:0007669"/>
    <property type="project" value="TreeGrafter"/>
</dbReference>
<dbReference type="Gene3D" id="1.10.238.200">
    <property type="entry name" value="Cullin, PONY binding domain"/>
    <property type="match status" value="1"/>
</dbReference>
<dbReference type="Gene3D" id="1.10.238.10">
    <property type="entry name" value="EF-hand"/>
    <property type="match status" value="1"/>
</dbReference>
<dbReference type="OrthoDB" id="27198at2759"/>
<evidence type="ECO:0000256" key="1">
    <source>
        <dbReference type="RuleBase" id="RU410713"/>
    </source>
</evidence>
<dbReference type="Pfam" id="PF03556">
    <property type="entry name" value="Cullin_binding"/>
    <property type="match status" value="1"/>
</dbReference>
<evidence type="ECO:0000259" key="2">
    <source>
        <dbReference type="PROSITE" id="PS51229"/>
    </source>
</evidence>
<reference evidence="3 4" key="1">
    <citation type="submission" date="2016-07" db="EMBL/GenBank/DDBJ databases">
        <title>Pervasive Adenine N6-methylation of Active Genes in Fungi.</title>
        <authorList>
            <consortium name="DOE Joint Genome Institute"/>
            <person name="Mondo S.J."/>
            <person name="Dannebaum R.O."/>
            <person name="Kuo R.C."/>
            <person name="Labutti K."/>
            <person name="Haridas S."/>
            <person name="Kuo A."/>
            <person name="Salamov A."/>
            <person name="Ahrendt S.R."/>
            <person name="Lipzen A."/>
            <person name="Sullivan W."/>
            <person name="Andreopoulos W.B."/>
            <person name="Clum A."/>
            <person name="Lindquist E."/>
            <person name="Daum C."/>
            <person name="Ramamoorthy G.K."/>
            <person name="Gryganskyi A."/>
            <person name="Culley D."/>
            <person name="Magnuson J.K."/>
            <person name="James T.Y."/>
            <person name="O'Malley M.A."/>
            <person name="Stajich J.E."/>
            <person name="Spatafora J.W."/>
            <person name="Visel A."/>
            <person name="Grigoriev I.V."/>
        </authorList>
    </citation>
    <scope>NUCLEOTIDE SEQUENCE [LARGE SCALE GENOMIC DNA]</scope>
    <source>
        <strain evidence="3 4">ATCC 12442</strain>
    </source>
</reference>
<accession>A0A1Y1WDF3</accession>
<dbReference type="STRING" id="61395.A0A1Y1WDF3"/>
<sequence length="146" mass="16182">MEGVLPIVLLWKFNAAKMGEITFSEWDAGLRGMQANTLAQLKSAVEHAQAGFATDTASYRAFYRKVFEYLKTDGQKSVQKENALIGLHLIAAHIPVVAKFVGFLGDEACKTKVINKDQWSSLLELSRGLRPDMSNYEDDGAWPCAL</sequence>
<dbReference type="InterPro" id="IPR014764">
    <property type="entry name" value="DCN-prot"/>
</dbReference>
<dbReference type="GO" id="GO:0045116">
    <property type="term" value="P:protein neddylation"/>
    <property type="evidence" value="ECO:0007669"/>
    <property type="project" value="TreeGrafter"/>
</dbReference>
<dbReference type="RefSeq" id="XP_040744930.1">
    <property type="nucleotide sequence ID" value="XM_040883259.1"/>
</dbReference>
<dbReference type="GeneID" id="63799907"/>
<keyword evidence="4" id="KW-1185">Reference proteome</keyword>
<dbReference type="InterPro" id="IPR005176">
    <property type="entry name" value="PONY_dom"/>
</dbReference>
<dbReference type="InterPro" id="IPR042460">
    <property type="entry name" value="DCN1-like_PONY"/>
</dbReference>
<comment type="caution">
    <text evidence="3">The sequence shown here is derived from an EMBL/GenBank/DDBJ whole genome shotgun (WGS) entry which is preliminary data.</text>
</comment>
<comment type="function">
    <text evidence="1">Neddylation of cullins play an essential role in the regulation of SCF-type complexes activity.</text>
</comment>
<dbReference type="GO" id="GO:0031624">
    <property type="term" value="F:ubiquitin conjugating enzyme binding"/>
    <property type="evidence" value="ECO:0007669"/>
    <property type="project" value="TreeGrafter"/>
</dbReference>
<feature type="domain" description="DCUN1" evidence="2">
    <location>
        <begin position="1"/>
        <end position="146"/>
    </location>
</feature>
<gene>
    <name evidence="3" type="ORF">DL89DRAFT_125050</name>
</gene>